<sequence>MNGSLSNQFKGGIILFRLEEELEFLADPDCDEINSAKIALKAKLSHYGLDNLAEVVQIVLWYLDSGCSKHMTRDHSQLINFVQKFLGTVKFGNDHVVKIMGYGDYRIRNVTISWVYYMEGLGHNLFSVGQFCDSDLEV</sequence>
<feature type="domain" description="Retrovirus-related Pol polyprotein from transposon TNT 1-94-like beta-barrel" evidence="1">
    <location>
        <begin position="61"/>
        <end position="133"/>
    </location>
</feature>
<dbReference type="InterPro" id="IPR054722">
    <property type="entry name" value="PolX-like_BBD"/>
</dbReference>
<proteinExistence type="predicted"/>
<name>A0A699S430_TANCI</name>
<dbReference type="EMBL" id="BKCJ011135434">
    <property type="protein sequence ID" value="GFC92065.1"/>
    <property type="molecule type" value="Genomic_DNA"/>
</dbReference>
<feature type="non-terminal residue" evidence="2">
    <location>
        <position position="138"/>
    </location>
</feature>
<dbReference type="Pfam" id="PF22936">
    <property type="entry name" value="Pol_BBD"/>
    <property type="match status" value="1"/>
</dbReference>
<organism evidence="2">
    <name type="scientific">Tanacetum cinerariifolium</name>
    <name type="common">Dalmatian daisy</name>
    <name type="synonym">Chrysanthemum cinerariifolium</name>
    <dbReference type="NCBI Taxonomy" id="118510"/>
    <lineage>
        <taxon>Eukaryota</taxon>
        <taxon>Viridiplantae</taxon>
        <taxon>Streptophyta</taxon>
        <taxon>Embryophyta</taxon>
        <taxon>Tracheophyta</taxon>
        <taxon>Spermatophyta</taxon>
        <taxon>Magnoliopsida</taxon>
        <taxon>eudicotyledons</taxon>
        <taxon>Gunneridae</taxon>
        <taxon>Pentapetalae</taxon>
        <taxon>asterids</taxon>
        <taxon>campanulids</taxon>
        <taxon>Asterales</taxon>
        <taxon>Asteraceae</taxon>
        <taxon>Asteroideae</taxon>
        <taxon>Anthemideae</taxon>
        <taxon>Anthemidinae</taxon>
        <taxon>Tanacetum</taxon>
    </lineage>
</organism>
<gene>
    <name evidence="2" type="ORF">Tci_864035</name>
</gene>
<reference evidence="2" key="1">
    <citation type="journal article" date="2019" name="Sci. Rep.">
        <title>Draft genome of Tanacetum cinerariifolium, the natural source of mosquito coil.</title>
        <authorList>
            <person name="Yamashiro T."/>
            <person name="Shiraishi A."/>
            <person name="Satake H."/>
            <person name="Nakayama K."/>
        </authorList>
    </citation>
    <scope>NUCLEOTIDE SEQUENCE</scope>
</reference>
<comment type="caution">
    <text evidence="2">The sequence shown here is derived from an EMBL/GenBank/DDBJ whole genome shotgun (WGS) entry which is preliminary data.</text>
</comment>
<evidence type="ECO:0000313" key="2">
    <source>
        <dbReference type="EMBL" id="GFC92065.1"/>
    </source>
</evidence>
<protein>
    <submittedName>
        <fullName evidence="2">Integrase, catalytic region, zinc finger, CCHC-type, peptidase aspartic, catalytic</fullName>
    </submittedName>
</protein>
<accession>A0A699S430</accession>
<dbReference type="AlphaFoldDB" id="A0A699S430"/>
<evidence type="ECO:0000259" key="1">
    <source>
        <dbReference type="Pfam" id="PF22936"/>
    </source>
</evidence>